<feature type="zinc finger region" description="C3H1-type" evidence="12">
    <location>
        <begin position="12"/>
        <end position="40"/>
    </location>
</feature>
<keyword evidence="6 12" id="KW-0862">Zinc</keyword>
<evidence type="ECO:0000256" key="1">
    <source>
        <dbReference type="ARBA" id="ARBA00004123"/>
    </source>
</evidence>
<dbReference type="PANTHER" id="PTHR12620">
    <property type="entry name" value="U2 SNRNP AUXILIARY FACTOR, SMALL SUBUNIT"/>
    <property type="match status" value="1"/>
</dbReference>
<feature type="zinc finger region" description="C3H1-type" evidence="12">
    <location>
        <begin position="149"/>
        <end position="176"/>
    </location>
</feature>
<dbReference type="InterPro" id="IPR003954">
    <property type="entry name" value="RRM_euk-type"/>
</dbReference>
<evidence type="ECO:0000256" key="5">
    <source>
        <dbReference type="ARBA" id="ARBA00022771"/>
    </source>
</evidence>
<dbReference type="CDD" id="cd12539">
    <property type="entry name" value="RRM_U2AF35B"/>
    <property type="match status" value="1"/>
</dbReference>
<keyword evidence="10" id="KW-0539">Nucleus</keyword>
<feature type="domain" description="C3H1-type" evidence="15">
    <location>
        <begin position="149"/>
        <end position="176"/>
    </location>
</feature>
<dbReference type="PRINTS" id="PR01848">
    <property type="entry name" value="U2AUXFACTOR"/>
</dbReference>
<name>A0AAW1Q291_9CHLO</name>
<keyword evidence="8" id="KW-0238">DNA-binding</keyword>
<dbReference type="InterPro" id="IPR009145">
    <property type="entry name" value="U2AF_small"/>
</dbReference>
<dbReference type="AlphaFoldDB" id="A0AAW1Q291"/>
<evidence type="ECO:0000256" key="3">
    <source>
        <dbReference type="ARBA" id="ARBA00022723"/>
    </source>
</evidence>
<comment type="subcellular location">
    <subcellularLocation>
        <location evidence="1">Nucleus</location>
    </subcellularLocation>
</comment>
<gene>
    <name evidence="16" type="ORF">WJX72_011034</name>
</gene>
<dbReference type="GO" id="GO:0003723">
    <property type="term" value="F:RNA binding"/>
    <property type="evidence" value="ECO:0007669"/>
    <property type="project" value="UniProtKB-UniRule"/>
</dbReference>
<evidence type="ECO:0000256" key="4">
    <source>
        <dbReference type="ARBA" id="ARBA00022737"/>
    </source>
</evidence>
<dbReference type="Pfam" id="PF00076">
    <property type="entry name" value="RRM_1"/>
    <property type="match status" value="1"/>
</dbReference>
<dbReference type="GO" id="GO:0008270">
    <property type="term" value="F:zinc ion binding"/>
    <property type="evidence" value="ECO:0007669"/>
    <property type="project" value="UniProtKB-KW"/>
</dbReference>
<proteinExistence type="predicted"/>
<organism evidence="16 17">
    <name type="scientific">[Myrmecia] bisecta</name>
    <dbReference type="NCBI Taxonomy" id="41462"/>
    <lineage>
        <taxon>Eukaryota</taxon>
        <taxon>Viridiplantae</taxon>
        <taxon>Chlorophyta</taxon>
        <taxon>core chlorophytes</taxon>
        <taxon>Trebouxiophyceae</taxon>
        <taxon>Trebouxiales</taxon>
        <taxon>Trebouxiaceae</taxon>
        <taxon>Myrmecia</taxon>
    </lineage>
</organism>
<feature type="domain" description="RRM" evidence="14">
    <location>
        <begin position="65"/>
        <end position="147"/>
    </location>
</feature>
<sequence>MAEHLASIFGTERDRVNCPFYFKIGACRHGDRCSRIHNRPTISPTLLMQNMYQNPALNAPPGPDGLPVPIDARASQEHFEDFYEDIFEELAKYGELENLNVCDNLADHMVGSVYAKFQDETAAARAMQGLQGRFYGGRPIMVEFSPVTDFREATCRQYEENTCTRGGYCNFMHLRPISKDLRKLLFGRYKKKDRSRSRSPRRGGRGDDRRGGPGGGRRDRSRSRERGRERDRGYERKPPREGSAERRARIAAWNSEAARGVAGQCTGWHVSEDQRPPTTGHGFMGSKSVALVRLHPMAACS</sequence>
<feature type="compositionally biased region" description="Basic and acidic residues" evidence="13">
    <location>
        <begin position="204"/>
        <end position="247"/>
    </location>
</feature>
<dbReference type="SMART" id="SM00356">
    <property type="entry name" value="ZnF_C3H1"/>
    <property type="match status" value="2"/>
</dbReference>
<evidence type="ECO:0000256" key="12">
    <source>
        <dbReference type="PROSITE-ProRule" id="PRU00723"/>
    </source>
</evidence>
<evidence type="ECO:0000256" key="8">
    <source>
        <dbReference type="ARBA" id="ARBA00023125"/>
    </source>
</evidence>
<evidence type="ECO:0000256" key="11">
    <source>
        <dbReference type="PROSITE-ProRule" id="PRU00176"/>
    </source>
</evidence>
<dbReference type="GO" id="GO:0000398">
    <property type="term" value="P:mRNA splicing, via spliceosome"/>
    <property type="evidence" value="ECO:0007669"/>
    <property type="project" value="InterPro"/>
</dbReference>
<dbReference type="PROSITE" id="PS50102">
    <property type="entry name" value="RRM"/>
    <property type="match status" value="1"/>
</dbReference>
<evidence type="ECO:0000259" key="14">
    <source>
        <dbReference type="PROSITE" id="PS50102"/>
    </source>
</evidence>
<evidence type="ECO:0000256" key="13">
    <source>
        <dbReference type="SAM" id="MobiDB-lite"/>
    </source>
</evidence>
<feature type="region of interest" description="Disordered" evidence="13">
    <location>
        <begin position="189"/>
        <end position="247"/>
    </location>
</feature>
<evidence type="ECO:0000256" key="10">
    <source>
        <dbReference type="ARBA" id="ARBA00023242"/>
    </source>
</evidence>
<keyword evidence="2" id="KW-0507">mRNA processing</keyword>
<dbReference type="GO" id="GO:0089701">
    <property type="term" value="C:U2AF complex"/>
    <property type="evidence" value="ECO:0007669"/>
    <property type="project" value="InterPro"/>
</dbReference>
<dbReference type="GO" id="GO:0003677">
    <property type="term" value="F:DNA binding"/>
    <property type="evidence" value="ECO:0007669"/>
    <property type="project" value="UniProtKB-KW"/>
</dbReference>
<protein>
    <recommendedName>
        <fullName evidence="18">Splicing factor U2af 38 kDa subunit</fullName>
    </recommendedName>
</protein>
<dbReference type="InterPro" id="IPR012677">
    <property type="entry name" value="Nucleotide-bd_a/b_plait_sf"/>
</dbReference>
<dbReference type="SUPFAM" id="SSF54928">
    <property type="entry name" value="RNA-binding domain, RBD"/>
    <property type="match status" value="1"/>
</dbReference>
<dbReference type="EMBL" id="JALJOR010000006">
    <property type="protein sequence ID" value="KAK9815871.1"/>
    <property type="molecule type" value="Genomic_DNA"/>
</dbReference>
<dbReference type="InterPro" id="IPR035979">
    <property type="entry name" value="RBD_domain_sf"/>
</dbReference>
<keyword evidence="4" id="KW-0677">Repeat</keyword>
<evidence type="ECO:0000313" key="16">
    <source>
        <dbReference type="EMBL" id="KAK9815871.1"/>
    </source>
</evidence>
<keyword evidence="3 12" id="KW-0479">Metal-binding</keyword>
<evidence type="ECO:0000256" key="2">
    <source>
        <dbReference type="ARBA" id="ARBA00022664"/>
    </source>
</evidence>
<evidence type="ECO:0008006" key="18">
    <source>
        <dbReference type="Google" id="ProtNLM"/>
    </source>
</evidence>
<keyword evidence="9" id="KW-0508">mRNA splicing</keyword>
<evidence type="ECO:0000256" key="6">
    <source>
        <dbReference type="ARBA" id="ARBA00022833"/>
    </source>
</evidence>
<dbReference type="Pfam" id="PF00642">
    <property type="entry name" value="zf-CCCH"/>
    <property type="match status" value="2"/>
</dbReference>
<evidence type="ECO:0000313" key="17">
    <source>
        <dbReference type="Proteomes" id="UP001489004"/>
    </source>
</evidence>
<dbReference type="Proteomes" id="UP001489004">
    <property type="component" value="Unassembled WGS sequence"/>
</dbReference>
<dbReference type="InterPro" id="IPR000504">
    <property type="entry name" value="RRM_dom"/>
</dbReference>
<dbReference type="Gene3D" id="3.30.70.330">
    <property type="match status" value="1"/>
</dbReference>
<keyword evidence="7 11" id="KW-0694">RNA-binding</keyword>
<dbReference type="SMART" id="SM00361">
    <property type="entry name" value="RRM_1"/>
    <property type="match status" value="1"/>
</dbReference>
<feature type="domain" description="C3H1-type" evidence="15">
    <location>
        <begin position="12"/>
        <end position="40"/>
    </location>
</feature>
<keyword evidence="17" id="KW-1185">Reference proteome</keyword>
<evidence type="ECO:0000259" key="15">
    <source>
        <dbReference type="PROSITE" id="PS50103"/>
    </source>
</evidence>
<keyword evidence="5 12" id="KW-0863">Zinc-finger</keyword>
<dbReference type="FunFam" id="3.30.70.330:FF:000122">
    <property type="entry name" value="Splicing factor U2AF small subunit"/>
    <property type="match status" value="1"/>
</dbReference>
<accession>A0AAW1Q291</accession>
<dbReference type="PROSITE" id="PS50103">
    <property type="entry name" value="ZF_C3H1"/>
    <property type="match status" value="2"/>
</dbReference>
<feature type="compositionally biased region" description="Basic residues" evidence="13">
    <location>
        <begin position="189"/>
        <end position="203"/>
    </location>
</feature>
<comment type="caution">
    <text evidence="16">The sequence shown here is derived from an EMBL/GenBank/DDBJ whole genome shotgun (WGS) entry which is preliminary data.</text>
</comment>
<reference evidence="16 17" key="1">
    <citation type="journal article" date="2024" name="Nat. Commun.">
        <title>Phylogenomics reveals the evolutionary origins of lichenization in chlorophyte algae.</title>
        <authorList>
            <person name="Puginier C."/>
            <person name="Libourel C."/>
            <person name="Otte J."/>
            <person name="Skaloud P."/>
            <person name="Haon M."/>
            <person name="Grisel S."/>
            <person name="Petersen M."/>
            <person name="Berrin J.G."/>
            <person name="Delaux P.M."/>
            <person name="Dal Grande F."/>
            <person name="Keller J."/>
        </authorList>
    </citation>
    <scope>NUCLEOTIDE SEQUENCE [LARGE SCALE GENOMIC DNA]</scope>
    <source>
        <strain evidence="16 17">SAG 2043</strain>
    </source>
</reference>
<dbReference type="InterPro" id="IPR000571">
    <property type="entry name" value="Znf_CCCH"/>
</dbReference>
<evidence type="ECO:0000256" key="9">
    <source>
        <dbReference type="ARBA" id="ARBA00023187"/>
    </source>
</evidence>
<evidence type="ECO:0000256" key="7">
    <source>
        <dbReference type="ARBA" id="ARBA00022884"/>
    </source>
</evidence>